<dbReference type="InterPro" id="IPR029052">
    <property type="entry name" value="Metallo-depent_PP-like"/>
</dbReference>
<evidence type="ECO:0000313" key="2">
    <source>
        <dbReference type="EMBL" id="GAA4690349.1"/>
    </source>
</evidence>
<dbReference type="SUPFAM" id="SSF56300">
    <property type="entry name" value="Metallo-dependent phosphatases"/>
    <property type="match status" value="1"/>
</dbReference>
<evidence type="ECO:0000259" key="1">
    <source>
        <dbReference type="Pfam" id="PF00149"/>
    </source>
</evidence>
<dbReference type="EMBL" id="BAABKM010000001">
    <property type="protein sequence ID" value="GAA4690349.1"/>
    <property type="molecule type" value="Genomic_DNA"/>
</dbReference>
<accession>A0ABP8WIG2</accession>
<dbReference type="PROSITE" id="PS51318">
    <property type="entry name" value="TAT"/>
    <property type="match status" value="1"/>
</dbReference>
<dbReference type="PANTHER" id="PTHR43143">
    <property type="entry name" value="METALLOPHOSPHOESTERASE, CALCINEURIN SUPERFAMILY"/>
    <property type="match status" value="1"/>
</dbReference>
<dbReference type="Gene3D" id="3.60.21.10">
    <property type="match status" value="1"/>
</dbReference>
<dbReference type="Pfam" id="PF00149">
    <property type="entry name" value="Metallophos"/>
    <property type="match status" value="1"/>
</dbReference>
<dbReference type="InterPro" id="IPR051918">
    <property type="entry name" value="STPP_CPPED1"/>
</dbReference>
<dbReference type="PANTHER" id="PTHR43143:SF1">
    <property type="entry name" value="SERINE_THREONINE-PROTEIN PHOSPHATASE CPPED1"/>
    <property type="match status" value="1"/>
</dbReference>
<proteinExistence type="predicted"/>
<organism evidence="2 3">
    <name type="scientific">Nocardioides conyzicola</name>
    <dbReference type="NCBI Taxonomy" id="1651781"/>
    <lineage>
        <taxon>Bacteria</taxon>
        <taxon>Bacillati</taxon>
        <taxon>Actinomycetota</taxon>
        <taxon>Actinomycetes</taxon>
        <taxon>Propionibacteriales</taxon>
        <taxon>Nocardioidaceae</taxon>
        <taxon>Nocardioides</taxon>
    </lineage>
</organism>
<dbReference type="InterPro" id="IPR006311">
    <property type="entry name" value="TAT_signal"/>
</dbReference>
<gene>
    <name evidence="2" type="ORF">GCM10023349_00940</name>
</gene>
<comment type="caution">
    <text evidence="2">The sequence shown here is derived from an EMBL/GenBank/DDBJ whole genome shotgun (WGS) entry which is preliminary data.</text>
</comment>
<protein>
    <submittedName>
        <fullName evidence="2">TIGR03767 family metallophosphoesterase</fullName>
    </submittedName>
</protein>
<dbReference type="Proteomes" id="UP001499974">
    <property type="component" value="Unassembled WGS sequence"/>
</dbReference>
<keyword evidence="3" id="KW-1185">Reference proteome</keyword>
<sequence>MTRVQISRRDLIRSTAAVGAVTALGGLGLADAAVAGTGPVARATTRTTTLDKGPAGAGGWRPVVTRAGEGYAVRGGLGAKARGGRARRRKSLLAFAQISDVHIMDCQSPVRSEYGENFSPSAYRPQEILSAHVADAMVRRINAVRRGPATGSKLAFTIQTGDNSDTGQYNELRWNIDVLDGGTLRVDSGDLTRYEGVMDQDPTYYDTVFWHPDGTPDGKADDDARAVYGFPVVDGLLDAARQPFSAAGLQMPWYAVMGNHDGLVQGNFPHTPADNARAIGTAKKVTGGATRTVTADPDRRLLDKAEWVDEHFVTTGTPDGHGFTKENKAKKTAYYYFDRGPKGVVRSVVLDTVAPSGDQGAMDSKQFSWLLRLLDRSKNKLVVLYSHHPLQSFTDENIATMIRQELTSRPQVIAWVNGHTHRNQIWAYPRKKKGKVVGGFWEINTASHIDWPQQARLIEIANNKDGTLSIFTTMIDHEGPTQFNGDLTSPIQLAGLSRLLSANDWQEREEHRRGKRTDRNVELLLPAPAFLWKKKKKKKK</sequence>
<dbReference type="NCBIfam" id="TIGR03767">
    <property type="entry name" value="P_acnes_RR"/>
    <property type="match status" value="1"/>
</dbReference>
<evidence type="ECO:0000313" key="3">
    <source>
        <dbReference type="Proteomes" id="UP001499974"/>
    </source>
</evidence>
<dbReference type="InterPro" id="IPR022506">
    <property type="entry name" value="Metallophosphoesterase_PPA1498"/>
</dbReference>
<dbReference type="InterPro" id="IPR019546">
    <property type="entry name" value="TAT_signal_bac_arc"/>
</dbReference>
<feature type="domain" description="Calcineurin-like phosphoesterase" evidence="1">
    <location>
        <begin position="249"/>
        <end position="422"/>
    </location>
</feature>
<dbReference type="InterPro" id="IPR004843">
    <property type="entry name" value="Calcineurin-like_PHP"/>
</dbReference>
<reference evidence="3" key="1">
    <citation type="journal article" date="2019" name="Int. J. Syst. Evol. Microbiol.">
        <title>The Global Catalogue of Microorganisms (GCM) 10K type strain sequencing project: providing services to taxonomists for standard genome sequencing and annotation.</title>
        <authorList>
            <consortium name="The Broad Institute Genomics Platform"/>
            <consortium name="The Broad Institute Genome Sequencing Center for Infectious Disease"/>
            <person name="Wu L."/>
            <person name="Ma J."/>
        </authorList>
    </citation>
    <scope>NUCLEOTIDE SEQUENCE [LARGE SCALE GENOMIC DNA]</scope>
    <source>
        <strain evidence="3">JCM 18531</strain>
    </source>
</reference>
<dbReference type="Pfam" id="PF10518">
    <property type="entry name" value="TAT_signal"/>
    <property type="match status" value="1"/>
</dbReference>
<name>A0ABP8WIG2_9ACTN</name>